<gene>
    <name evidence="2" type="ORF">J421_3099</name>
</gene>
<dbReference type="AlphaFoldDB" id="W0RIM3"/>
<dbReference type="Gene3D" id="2.60.120.380">
    <property type="match status" value="7"/>
</dbReference>
<dbReference type="PROSITE" id="PS51257">
    <property type="entry name" value="PROKAR_LIPOPROTEIN"/>
    <property type="match status" value="1"/>
</dbReference>
<name>W0RIM3_9BACT</name>
<dbReference type="Pfam" id="PF04151">
    <property type="entry name" value="PPC"/>
    <property type="match status" value="3"/>
</dbReference>
<dbReference type="HOGENOM" id="CLU_296785_0_0_0"/>
<evidence type="ECO:0000313" key="3">
    <source>
        <dbReference type="Proteomes" id="UP000019151"/>
    </source>
</evidence>
<feature type="domain" description="Peptidase C-terminal archaeal/bacterial" evidence="1">
    <location>
        <begin position="550"/>
        <end position="616"/>
    </location>
</feature>
<evidence type="ECO:0000313" key="2">
    <source>
        <dbReference type="EMBL" id="AHG90636.1"/>
    </source>
</evidence>
<accession>W0RIM3</accession>
<evidence type="ECO:0000259" key="1">
    <source>
        <dbReference type="Pfam" id="PF04151"/>
    </source>
</evidence>
<dbReference type="Proteomes" id="UP000019151">
    <property type="component" value="Chromosome"/>
</dbReference>
<dbReference type="InParanoid" id="W0RIM3"/>
<dbReference type="EMBL" id="CP007128">
    <property type="protein sequence ID" value="AHG90636.1"/>
    <property type="molecule type" value="Genomic_DNA"/>
</dbReference>
<proteinExistence type="predicted"/>
<reference evidence="2 3" key="1">
    <citation type="journal article" date="2014" name="Genome Announc.">
        <title>Genome Sequence and Methylome of Soil Bacterium Gemmatirosa kalamazoonensis KBS708T, a Member of the Rarely Cultivated Gemmatimonadetes Phylum.</title>
        <authorList>
            <person name="Debruyn J.M."/>
            <person name="Radosevich M."/>
            <person name="Wommack K.E."/>
            <person name="Polson S.W."/>
            <person name="Hauser L.J."/>
            <person name="Fawaz M.N."/>
            <person name="Korlach J."/>
            <person name="Tsai Y.C."/>
        </authorList>
    </citation>
    <scope>NUCLEOTIDE SEQUENCE [LARGE SCALE GENOMIC DNA]</scope>
    <source>
        <strain evidence="2 3">KBS708</strain>
    </source>
</reference>
<dbReference type="OrthoDB" id="9806238at2"/>
<feature type="domain" description="Peptidase C-terminal archaeal/bacterial" evidence="1">
    <location>
        <begin position="667"/>
        <end position="732"/>
    </location>
</feature>
<sequence length="1016" mass="101016">MLRRLVVVACLVAACDRFEATTAPSGPTPDAAALRVTGAAPAESPVVAAVTSTFEFLPPLGTGVEDPSTFDATAAPTVEVCAWNGTACTAPPVVTFSTTPSGSTLPITIDAVAGRYVASWNLLDARFTTRLTYRIRVLQGATELGAVSVDVVRGRWALTRSDGTLAPLLAASELPIAFTIASVSAGPGPLRNGATATGRIALAHQVDTWTFTANAGDHVVLSLGETGTTLNFSPWLRVNAPGGTLVASNFGFFAAQVEFTATTTGTYSVLVASADGGGVGTGDYLLTLIKAPGALVVSPGDQGGTLGNGTTHTGNIYLGDIDGWTFSANVGDHVVVSVGETANSSGFSPWLRIVAPNGTVVGSNFGFVAAQIEFAATVAGTYTVIVGSAAGGFTGTGDYLITSVRAPGIVTASSGDEGGPLVNGATATGAIYSGDIDGWTLTANQSEHVVVSLGETTNSSGFSPWLRVLAPDGSVVASNFGFSAAQVEFSAPMSGTYTVVVASAGGGFTGTGDYLLTYIKAPGALTVSTGDEGGALTNGATHTGTIYLGDVDGWTFAANAGDRVVVSLGETTNSSGFSPWLRVVGPTGAVIGSNFGFSAAQVEFAAPTTGTYTVIVGSAGGGFTGTGDYLLSYIKAPGAVTVSTGDQGGALVNGATHAGTIYLGDIDGWTFSAAANDHVVVSLGETTNSSGFSPWLRVVAPNGTVVGNNFGFSAAQVEFSAPVAGTYTVIVASAGGGFTGTGDYLLTLAKAPGAVAVSASDEGGPMTNGATHTGTIYLGDVDVWTFTATMGNRVVVSLGETTNSSGFSPWLRIVGPDGAPVGSNFGFSAAQLEFNAALTGTYTVIVGSAGGGFTGTGDYLLTLIRAPGTLTVSAGDQGGALASGVTSTGTIYTGDVDGWTFAANAGDPIALDLAETGVTSGFSPWLRVIGPNGNVVASNFGFAAAHVAFVAATTGTYTVIVASAGGGFTGTGDYNLLLTGSTASFRAAAPAGGGESGGRLGCARGVQACAAAIRSP</sequence>
<dbReference type="InterPro" id="IPR007280">
    <property type="entry name" value="Peptidase_C_arc/bac"/>
</dbReference>
<dbReference type="RefSeq" id="WP_025412103.1">
    <property type="nucleotide sequence ID" value="NZ_CP007128.1"/>
</dbReference>
<keyword evidence="3" id="KW-1185">Reference proteome</keyword>
<protein>
    <submittedName>
        <fullName evidence="2">Peptidase domain protein</fullName>
    </submittedName>
</protein>
<dbReference type="KEGG" id="gba:J421_3099"/>
<feature type="domain" description="Peptidase C-terminal archaeal/bacterial" evidence="1">
    <location>
        <begin position="205"/>
        <end position="273"/>
    </location>
</feature>
<organism evidence="2 3">
    <name type="scientific">Gemmatirosa kalamazoonensis</name>
    <dbReference type="NCBI Taxonomy" id="861299"/>
    <lineage>
        <taxon>Bacteria</taxon>
        <taxon>Pseudomonadati</taxon>
        <taxon>Gemmatimonadota</taxon>
        <taxon>Gemmatimonadia</taxon>
        <taxon>Gemmatimonadales</taxon>
        <taxon>Gemmatimonadaceae</taxon>
        <taxon>Gemmatirosa</taxon>
    </lineage>
</organism>
<dbReference type="STRING" id="861299.J421_3099"/>
<dbReference type="PATRIC" id="fig|861299.3.peg.3152"/>
<dbReference type="eggNOG" id="COG3209">
    <property type="taxonomic scope" value="Bacteria"/>
</dbReference>